<gene>
    <name evidence="1" type="primary">ORF213447</name>
</gene>
<proteinExistence type="predicted"/>
<feature type="non-terminal residue" evidence="1">
    <location>
        <position position="56"/>
    </location>
</feature>
<name>A0A0B7BX57_9EUPU</name>
<sequence>MTYHSKSRMDLVMQTNLLYCRKTARIGCWNVRMLLEQGKTVQLATDIKNYRTDILG</sequence>
<organism evidence="1">
    <name type="scientific">Arion vulgaris</name>
    <dbReference type="NCBI Taxonomy" id="1028688"/>
    <lineage>
        <taxon>Eukaryota</taxon>
        <taxon>Metazoa</taxon>
        <taxon>Spiralia</taxon>
        <taxon>Lophotrochozoa</taxon>
        <taxon>Mollusca</taxon>
        <taxon>Gastropoda</taxon>
        <taxon>Heterobranchia</taxon>
        <taxon>Euthyneura</taxon>
        <taxon>Panpulmonata</taxon>
        <taxon>Eupulmonata</taxon>
        <taxon>Stylommatophora</taxon>
        <taxon>Helicina</taxon>
        <taxon>Arionoidea</taxon>
        <taxon>Arionidae</taxon>
        <taxon>Arion</taxon>
    </lineage>
</organism>
<accession>A0A0B7BX57</accession>
<evidence type="ECO:0000313" key="1">
    <source>
        <dbReference type="EMBL" id="CEK96785.1"/>
    </source>
</evidence>
<dbReference type="AlphaFoldDB" id="A0A0B7BX57"/>
<reference evidence="1" key="1">
    <citation type="submission" date="2014-12" db="EMBL/GenBank/DDBJ databases">
        <title>Insight into the proteome of Arion vulgaris.</title>
        <authorList>
            <person name="Aradska J."/>
            <person name="Bulat T."/>
            <person name="Smidak R."/>
            <person name="Sarate P."/>
            <person name="Gangsoo J."/>
            <person name="Sialana F."/>
            <person name="Bilban M."/>
            <person name="Lubec G."/>
        </authorList>
    </citation>
    <scope>NUCLEOTIDE SEQUENCE</scope>
    <source>
        <tissue evidence="1">Skin</tissue>
    </source>
</reference>
<dbReference type="EMBL" id="HACG01049920">
    <property type="protein sequence ID" value="CEK96785.1"/>
    <property type="molecule type" value="Transcribed_RNA"/>
</dbReference>
<protein>
    <submittedName>
        <fullName evidence="1">Uncharacterized protein</fullName>
    </submittedName>
</protein>